<proteinExistence type="predicted"/>
<sequence length="107" mass="11407">MCAIRELPNPYPDVYIRGCPVPSVNPAQNTTSTTINRRGPDAVTEAVVNAVADIDGTSPLELRPLSTVIDPDALGKLVRNGEDVSVEFAYCGYNVCVSSIGKVTVRD</sequence>
<dbReference type="Proteomes" id="UP000509241">
    <property type="component" value="Chromosome"/>
</dbReference>
<dbReference type="KEGG" id="haly:HYG82_03240"/>
<accession>A0A7D5GFY3</accession>
<feature type="domain" description="Halobacterial output" evidence="1">
    <location>
        <begin position="41"/>
        <end position="106"/>
    </location>
</feature>
<organism evidence="2 3">
    <name type="scientific">Natrinema halophilum</name>
    <dbReference type="NCBI Taxonomy" id="1699371"/>
    <lineage>
        <taxon>Archaea</taxon>
        <taxon>Methanobacteriati</taxon>
        <taxon>Methanobacteriota</taxon>
        <taxon>Stenosarchaea group</taxon>
        <taxon>Halobacteria</taxon>
        <taxon>Halobacteriales</taxon>
        <taxon>Natrialbaceae</taxon>
        <taxon>Natrinema</taxon>
    </lineage>
</organism>
<reference evidence="2 3" key="1">
    <citation type="submission" date="2020-07" db="EMBL/GenBank/DDBJ databases">
        <authorList>
            <person name="Cui H."/>
        </authorList>
    </citation>
    <scope>NUCLEOTIDE SEQUENCE [LARGE SCALE GENOMIC DNA]</scope>
    <source>
        <strain evidence="2 3">YPL8</strain>
    </source>
</reference>
<evidence type="ECO:0000313" key="2">
    <source>
        <dbReference type="EMBL" id="QLG47927.1"/>
    </source>
</evidence>
<dbReference type="AlphaFoldDB" id="A0A7D5GFY3"/>
<protein>
    <recommendedName>
        <fullName evidence="1">Halobacterial output domain-containing protein</fullName>
    </recommendedName>
</protein>
<keyword evidence="3" id="KW-1185">Reference proteome</keyword>
<gene>
    <name evidence="2" type="ORF">HYG82_03240</name>
</gene>
<evidence type="ECO:0000259" key="1">
    <source>
        <dbReference type="Pfam" id="PF18545"/>
    </source>
</evidence>
<dbReference type="EMBL" id="CP058601">
    <property type="protein sequence ID" value="QLG47927.1"/>
    <property type="molecule type" value="Genomic_DNA"/>
</dbReference>
<dbReference type="Pfam" id="PF18545">
    <property type="entry name" value="HalOD1"/>
    <property type="match status" value="1"/>
</dbReference>
<dbReference type="InterPro" id="IPR040624">
    <property type="entry name" value="HalOD1"/>
</dbReference>
<dbReference type="OrthoDB" id="271604at2157"/>
<evidence type="ECO:0000313" key="3">
    <source>
        <dbReference type="Proteomes" id="UP000509241"/>
    </source>
</evidence>
<name>A0A7D5GFY3_9EURY</name>